<dbReference type="PROSITE" id="PS00107">
    <property type="entry name" value="PROTEIN_KINASE_ATP"/>
    <property type="match status" value="1"/>
</dbReference>
<comment type="subcellular location">
    <subcellularLocation>
        <location evidence="1">Cell membrane</location>
        <topology evidence="1">Single-pass type I membrane protein</topology>
    </subcellularLocation>
</comment>
<dbReference type="InterPro" id="IPR000985">
    <property type="entry name" value="Lectin_LegA_CS"/>
</dbReference>
<comment type="function">
    <text evidence="20">Involved in resistance response to the pathogenic oomycetes Phytophthora infestans and Phytophthora capsici.</text>
</comment>
<evidence type="ECO:0000256" key="9">
    <source>
        <dbReference type="ARBA" id="ARBA00022692"/>
    </source>
</evidence>
<evidence type="ECO:0000256" key="8">
    <source>
        <dbReference type="ARBA" id="ARBA00022679"/>
    </source>
</evidence>
<comment type="function">
    <text evidence="21">Promotes hydrogen peroxide H(2)O(2) production and cell death.</text>
</comment>
<evidence type="ECO:0000256" key="19">
    <source>
        <dbReference type="ARBA" id="ARBA00023180"/>
    </source>
</evidence>
<dbReference type="SMART" id="SM00220">
    <property type="entry name" value="S_TKc"/>
    <property type="match status" value="1"/>
</dbReference>
<dbReference type="InterPro" id="IPR013320">
    <property type="entry name" value="ConA-like_dom_sf"/>
</dbReference>
<keyword evidence="19" id="KW-0325">Glycoprotein</keyword>
<comment type="similarity">
    <text evidence="2">Belongs to the leguminous lectin family.</text>
</comment>
<dbReference type="GO" id="GO:0030246">
    <property type="term" value="F:carbohydrate binding"/>
    <property type="evidence" value="ECO:0007669"/>
    <property type="project" value="UniProtKB-KW"/>
</dbReference>
<keyword evidence="13" id="KW-0418">Kinase</keyword>
<evidence type="ECO:0000256" key="13">
    <source>
        <dbReference type="ARBA" id="ARBA00022777"/>
    </source>
</evidence>
<dbReference type="PROSITE" id="PS00108">
    <property type="entry name" value="PROTEIN_KINASE_ST"/>
    <property type="match status" value="1"/>
</dbReference>
<dbReference type="Gene3D" id="2.60.120.200">
    <property type="match status" value="1"/>
</dbReference>
<keyword evidence="17 25" id="KW-0472">Membrane</keyword>
<dbReference type="CDD" id="cd14066">
    <property type="entry name" value="STKc_IRAK"/>
    <property type="match status" value="1"/>
</dbReference>
<dbReference type="PROSITE" id="PS50011">
    <property type="entry name" value="PROTEIN_KINASE_DOM"/>
    <property type="match status" value="1"/>
</dbReference>
<dbReference type="GO" id="GO:0004674">
    <property type="term" value="F:protein serine/threonine kinase activity"/>
    <property type="evidence" value="ECO:0007669"/>
    <property type="project" value="UniProtKB-KW"/>
</dbReference>
<dbReference type="SUPFAM" id="SSF49899">
    <property type="entry name" value="Concanavalin A-like lectins/glucanases"/>
    <property type="match status" value="1"/>
</dbReference>
<dbReference type="GO" id="GO:0002229">
    <property type="term" value="P:defense response to oomycetes"/>
    <property type="evidence" value="ECO:0007669"/>
    <property type="project" value="UniProtKB-ARBA"/>
</dbReference>
<evidence type="ECO:0000256" key="6">
    <source>
        <dbReference type="ARBA" id="ARBA00022475"/>
    </source>
</evidence>
<dbReference type="Proteomes" id="UP001159364">
    <property type="component" value="Linkage Group LG05"/>
</dbReference>
<dbReference type="PROSITE" id="PS00307">
    <property type="entry name" value="LECTIN_LEGUME_BETA"/>
    <property type="match status" value="1"/>
</dbReference>
<dbReference type="InterPro" id="IPR000719">
    <property type="entry name" value="Prot_kinase_dom"/>
</dbReference>
<comment type="caution">
    <text evidence="27">The sequence shown here is derived from an EMBL/GenBank/DDBJ whole genome shotgun (WGS) entry which is preliminary data.</text>
</comment>
<keyword evidence="10" id="KW-0732">Signal</keyword>
<dbReference type="EC" id="2.7.11.1" evidence="5"/>
<accession>A0AAV8TD26</accession>
<comment type="similarity">
    <text evidence="3">In the N-terminal section; belongs to the leguminous lectin family.</text>
</comment>
<keyword evidence="11" id="KW-0430">Lectin</keyword>
<sequence>MSAKVSGFIYDPRQPFLYFGEFFFLILFAHQLPTLHAISFKYPDFTNTQNLTLISDASSFGGVISLTRNRADAKSGNSSGRAVYSEEIHLWDRSNGKVANFTTHFTFNISTLPGLYGGDGIAFFLAPNGSHIPENSEGGCLALISCYDLNTTKNPNMVAVEFDTFKNNWDPDSSHLGINVNSMVSATNITRSTNMKNGSLANAWVTYNSQTRNLSVFLTYADNPVFSGNSSLSYRVDLSKVLPEWVTVGFSSSTGAQSEVHYILSWEFNSTEISSNPNPDSGSGTKVGLIVGCIVGGLFLVVGSIALLLFYRRRHERERDYSSSDDSMDQEFEKGTGPRRFSYGELVQATNNFSEESKLGEGGFGAVYGGYLSDANQRVAVKRVSKGSKQAKKEYISEVKIISRLRHRNLVQLVGWCHEKGEFLLVYEFMPKGSLDSHLFGIDETGLSWALRYKIATGLASALLYLHDEWEQCVVHRDIKSSNVMLDSGFNTKLGDFGLARLMDHELGLKTTGLAGTFGYMAPEYIATGKASKASDVYSFGVVALEIACGRRTMEARNEEGQISLVAWVWRCYGSGRLLDVADGRLNMDFDVAQMESLLLVGLWCAHPDHKFRPSISQALQVLNFEAPLPSLPPQMPVPRYDGPTSSTSSSEPLLSVIEAR</sequence>
<keyword evidence="18" id="KW-0675">Receptor</keyword>
<dbReference type="InterPro" id="IPR019825">
    <property type="entry name" value="Lectin_legB_Mn/Ca_BS"/>
</dbReference>
<feature type="compositionally biased region" description="Low complexity" evidence="24">
    <location>
        <begin position="644"/>
        <end position="661"/>
    </location>
</feature>
<feature type="transmembrane region" description="Helical" evidence="25">
    <location>
        <begin position="287"/>
        <end position="311"/>
    </location>
</feature>
<dbReference type="InterPro" id="IPR001220">
    <property type="entry name" value="Legume_lectin_dom"/>
</dbReference>
<proteinExistence type="inferred from homology"/>
<dbReference type="InterPro" id="IPR011009">
    <property type="entry name" value="Kinase-like_dom_sf"/>
</dbReference>
<feature type="region of interest" description="Disordered" evidence="24">
    <location>
        <begin position="634"/>
        <end position="661"/>
    </location>
</feature>
<gene>
    <name evidence="27" type="ORF">K2173_009111</name>
</gene>
<evidence type="ECO:0000256" key="14">
    <source>
        <dbReference type="ARBA" id="ARBA00022821"/>
    </source>
</evidence>
<evidence type="ECO:0000256" key="4">
    <source>
        <dbReference type="ARBA" id="ARBA00010217"/>
    </source>
</evidence>
<evidence type="ECO:0000256" key="11">
    <source>
        <dbReference type="ARBA" id="ARBA00022734"/>
    </source>
</evidence>
<name>A0AAV8TD26_9ROSI</name>
<dbReference type="InterPro" id="IPR017441">
    <property type="entry name" value="Protein_kinase_ATP_BS"/>
</dbReference>
<dbReference type="PROSITE" id="PS00308">
    <property type="entry name" value="LECTIN_LEGUME_ALPHA"/>
    <property type="match status" value="1"/>
</dbReference>
<dbReference type="Gene3D" id="1.10.510.10">
    <property type="entry name" value="Transferase(Phosphotransferase) domain 1"/>
    <property type="match status" value="1"/>
</dbReference>
<evidence type="ECO:0000256" key="1">
    <source>
        <dbReference type="ARBA" id="ARBA00004251"/>
    </source>
</evidence>
<evidence type="ECO:0000256" key="16">
    <source>
        <dbReference type="ARBA" id="ARBA00022989"/>
    </source>
</evidence>
<evidence type="ECO:0000256" key="5">
    <source>
        <dbReference type="ARBA" id="ARBA00012513"/>
    </source>
</evidence>
<evidence type="ECO:0000256" key="10">
    <source>
        <dbReference type="ARBA" id="ARBA00022729"/>
    </source>
</evidence>
<dbReference type="GO" id="GO:0009626">
    <property type="term" value="P:plant-type hypersensitive response"/>
    <property type="evidence" value="ECO:0007669"/>
    <property type="project" value="UniProtKB-ARBA"/>
</dbReference>
<keyword evidence="8" id="KW-0808">Transferase</keyword>
<keyword evidence="6" id="KW-1003">Cell membrane</keyword>
<keyword evidence="12 23" id="KW-0547">Nucleotide-binding</keyword>
<dbReference type="Gene3D" id="3.30.200.20">
    <property type="entry name" value="Phosphorylase Kinase, domain 1"/>
    <property type="match status" value="1"/>
</dbReference>
<evidence type="ECO:0000313" key="28">
    <source>
        <dbReference type="Proteomes" id="UP001159364"/>
    </source>
</evidence>
<dbReference type="FunFam" id="2.60.120.200:FF:000103">
    <property type="entry name" value="L-type lectin-domain containing receptor kinase IX.1"/>
    <property type="match status" value="1"/>
</dbReference>
<evidence type="ECO:0000256" key="21">
    <source>
        <dbReference type="ARBA" id="ARBA00058818"/>
    </source>
</evidence>
<keyword evidence="7" id="KW-0723">Serine/threonine-protein kinase</keyword>
<evidence type="ECO:0000256" key="12">
    <source>
        <dbReference type="ARBA" id="ARBA00022741"/>
    </source>
</evidence>
<dbReference type="Pfam" id="PF00069">
    <property type="entry name" value="Pkinase"/>
    <property type="match status" value="1"/>
</dbReference>
<evidence type="ECO:0000256" key="7">
    <source>
        <dbReference type="ARBA" id="ARBA00022527"/>
    </source>
</evidence>
<keyword evidence="28" id="KW-1185">Reference proteome</keyword>
<evidence type="ECO:0000256" key="20">
    <source>
        <dbReference type="ARBA" id="ARBA00058054"/>
    </source>
</evidence>
<evidence type="ECO:0000256" key="24">
    <source>
        <dbReference type="SAM" id="MobiDB-lite"/>
    </source>
</evidence>
<feature type="domain" description="Protein kinase" evidence="26">
    <location>
        <begin position="353"/>
        <end position="632"/>
    </location>
</feature>
<dbReference type="PANTHER" id="PTHR27007">
    <property type="match status" value="1"/>
</dbReference>
<dbReference type="AlphaFoldDB" id="A0AAV8TD26"/>
<evidence type="ECO:0000259" key="26">
    <source>
        <dbReference type="PROSITE" id="PS50011"/>
    </source>
</evidence>
<evidence type="ECO:0000256" key="2">
    <source>
        <dbReference type="ARBA" id="ARBA00007606"/>
    </source>
</evidence>
<organism evidence="27 28">
    <name type="scientific">Erythroxylum novogranatense</name>
    <dbReference type="NCBI Taxonomy" id="1862640"/>
    <lineage>
        <taxon>Eukaryota</taxon>
        <taxon>Viridiplantae</taxon>
        <taxon>Streptophyta</taxon>
        <taxon>Embryophyta</taxon>
        <taxon>Tracheophyta</taxon>
        <taxon>Spermatophyta</taxon>
        <taxon>Magnoliopsida</taxon>
        <taxon>eudicotyledons</taxon>
        <taxon>Gunneridae</taxon>
        <taxon>Pentapetalae</taxon>
        <taxon>rosids</taxon>
        <taxon>fabids</taxon>
        <taxon>Malpighiales</taxon>
        <taxon>Erythroxylaceae</taxon>
        <taxon>Erythroxylum</taxon>
    </lineage>
</organism>
<dbReference type="EMBL" id="JAIWQS010000005">
    <property type="protein sequence ID" value="KAJ8764726.1"/>
    <property type="molecule type" value="Genomic_DNA"/>
</dbReference>
<dbReference type="InterPro" id="IPR050528">
    <property type="entry name" value="L-type_Lectin-RKs"/>
</dbReference>
<feature type="binding site" evidence="23">
    <location>
        <position position="382"/>
    </location>
    <ligand>
        <name>ATP</name>
        <dbReference type="ChEBI" id="CHEBI:30616"/>
    </ligand>
</feature>
<comment type="similarity">
    <text evidence="4">In the C-terminal section; belongs to the protein kinase superfamily. Ser/Thr protein kinase family.</text>
</comment>
<evidence type="ECO:0000256" key="25">
    <source>
        <dbReference type="SAM" id="Phobius"/>
    </source>
</evidence>
<reference evidence="27 28" key="1">
    <citation type="submission" date="2021-09" db="EMBL/GenBank/DDBJ databases">
        <title>Genomic insights and catalytic innovation underlie evolution of tropane alkaloids biosynthesis.</title>
        <authorList>
            <person name="Wang Y.-J."/>
            <person name="Tian T."/>
            <person name="Huang J.-P."/>
            <person name="Huang S.-X."/>
        </authorList>
    </citation>
    <scope>NUCLEOTIDE SEQUENCE [LARGE SCALE GENOMIC DNA]</scope>
    <source>
        <strain evidence="27">KIB-2018</strain>
        <tissue evidence="27">Leaf</tissue>
    </source>
</reference>
<evidence type="ECO:0000256" key="17">
    <source>
        <dbReference type="ARBA" id="ARBA00023136"/>
    </source>
</evidence>
<evidence type="ECO:0000256" key="23">
    <source>
        <dbReference type="PROSITE-ProRule" id="PRU10141"/>
    </source>
</evidence>
<dbReference type="GO" id="GO:0005524">
    <property type="term" value="F:ATP binding"/>
    <property type="evidence" value="ECO:0007669"/>
    <property type="project" value="UniProtKB-UniRule"/>
</dbReference>
<dbReference type="GO" id="GO:0005886">
    <property type="term" value="C:plasma membrane"/>
    <property type="evidence" value="ECO:0007669"/>
    <property type="project" value="UniProtKB-SubCell"/>
</dbReference>
<protein>
    <recommendedName>
        <fullName evidence="5">non-specific serine/threonine protein kinase</fullName>
        <ecNumber evidence="5">2.7.11.1</ecNumber>
    </recommendedName>
</protein>
<evidence type="ECO:0000256" key="18">
    <source>
        <dbReference type="ARBA" id="ARBA00023170"/>
    </source>
</evidence>
<dbReference type="FunFam" id="1.10.510.10:FF:000240">
    <property type="entry name" value="Lectin-domain containing receptor kinase A4.3"/>
    <property type="match status" value="1"/>
</dbReference>
<keyword evidence="9 25" id="KW-0812">Transmembrane</keyword>
<dbReference type="SUPFAM" id="SSF56112">
    <property type="entry name" value="Protein kinase-like (PK-like)"/>
    <property type="match status" value="1"/>
</dbReference>
<evidence type="ECO:0000256" key="3">
    <source>
        <dbReference type="ARBA" id="ARBA00008536"/>
    </source>
</evidence>
<evidence type="ECO:0000313" key="27">
    <source>
        <dbReference type="EMBL" id="KAJ8764726.1"/>
    </source>
</evidence>
<dbReference type="FunFam" id="3.30.200.20:FF:000168">
    <property type="entry name" value="L-type lectin-domain containing receptor kinase IX.1"/>
    <property type="match status" value="1"/>
</dbReference>
<dbReference type="InterPro" id="IPR008271">
    <property type="entry name" value="Ser/Thr_kinase_AS"/>
</dbReference>
<evidence type="ECO:0000256" key="22">
    <source>
        <dbReference type="ARBA" id="ARBA00063357"/>
    </source>
</evidence>
<comment type="subunit">
    <text evidence="22">Interacts with ABCG40.</text>
</comment>
<keyword evidence="14" id="KW-0611">Plant defense</keyword>
<evidence type="ECO:0000256" key="15">
    <source>
        <dbReference type="ARBA" id="ARBA00022840"/>
    </source>
</evidence>
<keyword evidence="15 23" id="KW-0067">ATP-binding</keyword>
<dbReference type="Pfam" id="PF00139">
    <property type="entry name" value="Lectin_legB"/>
    <property type="match status" value="1"/>
</dbReference>
<keyword evidence="16 25" id="KW-1133">Transmembrane helix</keyword>
<dbReference type="CDD" id="cd06899">
    <property type="entry name" value="lectin_legume_LecRK_Arcelin_ConA"/>
    <property type="match status" value="1"/>
</dbReference>